<keyword evidence="2" id="KW-1003">Cell membrane</keyword>
<evidence type="ECO:0000313" key="7">
    <source>
        <dbReference type="EMBL" id="SEK72601.1"/>
    </source>
</evidence>
<dbReference type="Pfam" id="PF03739">
    <property type="entry name" value="LptF_LptG"/>
    <property type="match status" value="1"/>
</dbReference>
<evidence type="ECO:0000256" key="2">
    <source>
        <dbReference type="ARBA" id="ARBA00022475"/>
    </source>
</evidence>
<evidence type="ECO:0000256" key="1">
    <source>
        <dbReference type="ARBA" id="ARBA00004651"/>
    </source>
</evidence>
<evidence type="ECO:0000256" key="5">
    <source>
        <dbReference type="ARBA" id="ARBA00023136"/>
    </source>
</evidence>
<keyword evidence="5 6" id="KW-0472">Membrane</keyword>
<evidence type="ECO:0000256" key="6">
    <source>
        <dbReference type="SAM" id="Phobius"/>
    </source>
</evidence>
<comment type="subcellular location">
    <subcellularLocation>
        <location evidence="1">Cell membrane</location>
        <topology evidence="1">Multi-pass membrane protein</topology>
    </subcellularLocation>
</comment>
<protein>
    <submittedName>
        <fullName evidence="7">Lipopolysaccharide export system permease protein</fullName>
    </submittedName>
</protein>
<dbReference type="RefSeq" id="WP_090603788.1">
    <property type="nucleotide sequence ID" value="NZ_FNZR01000002.1"/>
</dbReference>
<organism evidence="7 8">
    <name type="scientific">Parapedobacter koreensis</name>
    <dbReference type="NCBI Taxonomy" id="332977"/>
    <lineage>
        <taxon>Bacteria</taxon>
        <taxon>Pseudomonadati</taxon>
        <taxon>Bacteroidota</taxon>
        <taxon>Sphingobacteriia</taxon>
        <taxon>Sphingobacteriales</taxon>
        <taxon>Sphingobacteriaceae</taxon>
        <taxon>Parapedobacter</taxon>
    </lineage>
</organism>
<sequence>MVKWLRTSFNIVDRYIIRKYLTTFVFTMGIFTVVAVVFDISERLDDFMKHKAPLSKIVFEYYAGFVPFYLNMLSPLINFIAVIFFTAKMADQTEIVPILSGGLSFNRFIRPYMIAATIIFGLNFVFSVYIIPRTNKLKVGFERIYVKPVENNTKSSTHMQIDDNSYVYIDNFDNNRKVGYNFVLEKFNAGELTEKLMADRITWDSIKNNWRIENYTVRIIDSLDEEMIKGTRMDTLLDMTPRDFEVYDNIFTAMNMTELNDRIEKEKIRGTGMMTDLLLEKYKRFVTPLAAYVLTLMGVALSSKKVRGGIGLSLGIGIGLSFTYIVFIQFSTMFSLKGGLPPIIAVFIPNLIFGTLAFYLLHKAPK</sequence>
<dbReference type="OrthoDB" id="9807977at2"/>
<dbReference type="GO" id="GO:0043190">
    <property type="term" value="C:ATP-binding cassette (ABC) transporter complex"/>
    <property type="evidence" value="ECO:0007669"/>
    <property type="project" value="TreeGrafter"/>
</dbReference>
<feature type="transmembrane region" description="Helical" evidence="6">
    <location>
        <begin position="342"/>
        <end position="361"/>
    </location>
</feature>
<proteinExistence type="predicted"/>
<evidence type="ECO:0000313" key="8">
    <source>
        <dbReference type="Proteomes" id="UP000198916"/>
    </source>
</evidence>
<evidence type="ECO:0000256" key="3">
    <source>
        <dbReference type="ARBA" id="ARBA00022692"/>
    </source>
</evidence>
<dbReference type="Proteomes" id="UP000198916">
    <property type="component" value="Unassembled WGS sequence"/>
</dbReference>
<dbReference type="AlphaFoldDB" id="A0A1H7JD87"/>
<feature type="transmembrane region" description="Helical" evidence="6">
    <location>
        <begin position="310"/>
        <end position="330"/>
    </location>
</feature>
<dbReference type="InterPro" id="IPR005495">
    <property type="entry name" value="LptG/LptF_permease"/>
</dbReference>
<dbReference type="PANTHER" id="PTHR33529:SF8">
    <property type="entry name" value="PERMEASE, YJGP_YJGQ FAMILY"/>
    <property type="match status" value="1"/>
</dbReference>
<dbReference type="STRING" id="332977.SAMN05421740_102525"/>
<evidence type="ECO:0000256" key="4">
    <source>
        <dbReference type="ARBA" id="ARBA00022989"/>
    </source>
</evidence>
<keyword evidence="3 6" id="KW-0812">Transmembrane</keyword>
<keyword evidence="8" id="KW-1185">Reference proteome</keyword>
<gene>
    <name evidence="7" type="ORF">SAMN05421740_102525</name>
</gene>
<name>A0A1H7JD87_9SPHI</name>
<feature type="transmembrane region" description="Helical" evidence="6">
    <location>
        <begin position="285"/>
        <end position="303"/>
    </location>
</feature>
<feature type="transmembrane region" description="Helical" evidence="6">
    <location>
        <begin position="20"/>
        <end position="41"/>
    </location>
</feature>
<feature type="transmembrane region" description="Helical" evidence="6">
    <location>
        <begin position="108"/>
        <end position="131"/>
    </location>
</feature>
<feature type="transmembrane region" description="Helical" evidence="6">
    <location>
        <begin position="61"/>
        <end position="87"/>
    </location>
</feature>
<dbReference type="GO" id="GO:0015920">
    <property type="term" value="P:lipopolysaccharide transport"/>
    <property type="evidence" value="ECO:0007669"/>
    <property type="project" value="TreeGrafter"/>
</dbReference>
<keyword evidence="4 6" id="KW-1133">Transmembrane helix</keyword>
<dbReference type="EMBL" id="FNZR01000002">
    <property type="protein sequence ID" value="SEK72601.1"/>
    <property type="molecule type" value="Genomic_DNA"/>
</dbReference>
<accession>A0A1H7JD87</accession>
<dbReference type="PANTHER" id="PTHR33529">
    <property type="entry name" value="SLR0882 PROTEIN-RELATED"/>
    <property type="match status" value="1"/>
</dbReference>
<reference evidence="8" key="1">
    <citation type="submission" date="2016-10" db="EMBL/GenBank/DDBJ databases">
        <authorList>
            <person name="Varghese N."/>
            <person name="Submissions S."/>
        </authorList>
    </citation>
    <scope>NUCLEOTIDE SEQUENCE [LARGE SCALE GENOMIC DNA]</scope>
    <source>
        <strain evidence="8">Jip14</strain>
    </source>
</reference>